<dbReference type="Gene3D" id="3.40.50.1820">
    <property type="entry name" value="alpha/beta hydrolase"/>
    <property type="match status" value="2"/>
</dbReference>
<feature type="chain" id="PRO_5033012677" description="Lipoprotein" evidence="2">
    <location>
        <begin position="20"/>
        <end position="996"/>
    </location>
</feature>
<name>A0A848LC82_9BACT</name>
<feature type="signal peptide" evidence="2">
    <location>
        <begin position="1"/>
        <end position="19"/>
    </location>
</feature>
<comment type="caution">
    <text evidence="3">The sequence shown here is derived from an EMBL/GenBank/DDBJ whole genome shotgun (WGS) entry which is preliminary data.</text>
</comment>
<dbReference type="EMBL" id="JABBJJ010000017">
    <property type="protein sequence ID" value="NMO14333.1"/>
    <property type="molecule type" value="Genomic_DNA"/>
</dbReference>
<evidence type="ECO:0000313" key="4">
    <source>
        <dbReference type="Proteomes" id="UP000518300"/>
    </source>
</evidence>
<evidence type="ECO:0000313" key="3">
    <source>
        <dbReference type="EMBL" id="NMO14333.1"/>
    </source>
</evidence>
<organism evidence="3 4">
    <name type="scientific">Pyxidicoccus fallax</name>
    <dbReference type="NCBI Taxonomy" id="394095"/>
    <lineage>
        <taxon>Bacteria</taxon>
        <taxon>Pseudomonadati</taxon>
        <taxon>Myxococcota</taxon>
        <taxon>Myxococcia</taxon>
        <taxon>Myxococcales</taxon>
        <taxon>Cystobacterineae</taxon>
        <taxon>Myxococcaceae</taxon>
        <taxon>Pyxidicoccus</taxon>
    </lineage>
</organism>
<protein>
    <recommendedName>
        <fullName evidence="5">Lipoprotein</fullName>
    </recommendedName>
</protein>
<dbReference type="Proteomes" id="UP000518300">
    <property type="component" value="Unassembled WGS sequence"/>
</dbReference>
<dbReference type="PROSITE" id="PS51257">
    <property type="entry name" value="PROKAR_LIPOPROTEIN"/>
    <property type="match status" value="1"/>
</dbReference>
<feature type="region of interest" description="Disordered" evidence="1">
    <location>
        <begin position="82"/>
        <end position="108"/>
    </location>
</feature>
<dbReference type="SUPFAM" id="SSF53474">
    <property type="entry name" value="alpha/beta-Hydrolases"/>
    <property type="match status" value="1"/>
</dbReference>
<sequence length="996" mass="104717">MRFISSVACAAMVLLLATACGESSNPPDAPACGPMSCDGCCNAGTCEPGTTALACGQGGAACRACGTGETCQEGTCEDAPARPDAGDADAGTPDAGDTDAGTPDAGPQQTVVLFAPRGDRPVIPEPNDLQLDPSTGLVRLPVSPDDSPAQQEFTRDYLNTLDGFLTSVAATARTSAPLDPSTVNANTVRVFRASVPPVPGDVGVGYNSDTQRIVVHAPTGWPAGGRYGIAVLGGEQGVRDTQFRQVAGSPVWQWVRSTTPLVDDSGRSTVPGLADVDASALERLRLAYAPWLNDLVSQGIRREDVVALWTFTVTGRPQASFDPWSNTAPYPSNLLLSADGTRVNLPEPRPGAPGFQVELTRGLNKLDGFSTTGVIVSENHPTKGVLSEGQLNPETLAAGTRFLRLGGAGPAPSVVACLNCASSRTPEGGNPTSPPELQFVPQLPLEERTTYAAVMTTDLRDLRDRQVMAAPAWALLRLKAPLVDSQGRSQVAMVPDSIALALEPLRQSLKPALDELEAHGLPRSQVALATVFRTQSTLSALRGLSAVVETLPSAPNYVSDMTHRLAGYGLPHDQLGWLYEVSVPVAHLLTGPGGTIDSTPPQRQRAKALLTVPSGAMPAGGWPVVLFSHELGGSRLDLLYIANELARAGFAAAALDAVHHGDRSTCVGSGLGSGIPDIDSDDDACGEAQWCLNQPGAESHGRCVAPHPSMRQVCDSSPGAEGDVFCAMAGQGRCVSSGDGQGYCEGGDFRRYDTPLYPVAISGWNMLQPHLPFATRDNLRQAAVDQGQLLRVLRSAELAAALGDVRLDTTRPHLVGVGLGAMTGSLFLAVNDDIRRAVLNVPAADPLELQMTSFPMISRREAYLGMLGAMGYTRGTPAFDALTQLQRQALDAADPWNAARALVDRAGAPQGRQVFIQYVEGNATFPTPLTEKFIAAANAGDENRCAVSRWSLPFLPETVRHSFLLQRYPNGVVADAAQRQVTTFLQTGTVPPAGPN</sequence>
<feature type="compositionally biased region" description="Low complexity" evidence="1">
    <location>
        <begin position="88"/>
        <end position="107"/>
    </location>
</feature>
<evidence type="ECO:0000256" key="2">
    <source>
        <dbReference type="SAM" id="SignalP"/>
    </source>
</evidence>
<dbReference type="AlphaFoldDB" id="A0A848LC82"/>
<dbReference type="RefSeq" id="WP_169343629.1">
    <property type="nucleotide sequence ID" value="NZ_JABBJJ010000017.1"/>
</dbReference>
<accession>A0A848LC82</accession>
<evidence type="ECO:0008006" key="5">
    <source>
        <dbReference type="Google" id="ProtNLM"/>
    </source>
</evidence>
<dbReference type="InterPro" id="IPR029058">
    <property type="entry name" value="AB_hydrolase_fold"/>
</dbReference>
<reference evidence="3 4" key="1">
    <citation type="submission" date="2020-04" db="EMBL/GenBank/DDBJ databases">
        <title>Draft genome of Pyxidicoccus fallax type strain.</title>
        <authorList>
            <person name="Whitworth D.E."/>
        </authorList>
    </citation>
    <scope>NUCLEOTIDE SEQUENCE [LARGE SCALE GENOMIC DNA]</scope>
    <source>
        <strain evidence="3 4">DSM 14698</strain>
    </source>
</reference>
<gene>
    <name evidence="3" type="ORF">HG543_05605</name>
</gene>
<proteinExistence type="predicted"/>
<keyword evidence="2" id="KW-0732">Signal</keyword>
<keyword evidence="4" id="KW-1185">Reference proteome</keyword>
<evidence type="ECO:0000256" key="1">
    <source>
        <dbReference type="SAM" id="MobiDB-lite"/>
    </source>
</evidence>